<dbReference type="EMBL" id="CAFBPX010000002">
    <property type="protein sequence ID" value="CAB5027576.1"/>
    <property type="molecule type" value="Genomic_DNA"/>
</dbReference>
<feature type="transmembrane region" description="Helical" evidence="1">
    <location>
        <begin position="375"/>
        <end position="393"/>
    </location>
</feature>
<feature type="transmembrane region" description="Helical" evidence="1">
    <location>
        <begin position="243"/>
        <end position="262"/>
    </location>
</feature>
<keyword evidence="1" id="KW-1133">Transmembrane helix</keyword>
<protein>
    <submittedName>
        <fullName evidence="2">Unannotated protein</fullName>
    </submittedName>
</protein>
<organism evidence="2">
    <name type="scientific">freshwater metagenome</name>
    <dbReference type="NCBI Taxonomy" id="449393"/>
    <lineage>
        <taxon>unclassified sequences</taxon>
        <taxon>metagenomes</taxon>
        <taxon>ecological metagenomes</taxon>
    </lineage>
</organism>
<dbReference type="AlphaFoldDB" id="A0A6J5ZVZ6"/>
<name>A0A6J5ZVZ6_9ZZZZ</name>
<proteinExistence type="predicted"/>
<feature type="transmembrane region" description="Helical" evidence="1">
    <location>
        <begin position="400"/>
        <end position="421"/>
    </location>
</feature>
<feature type="transmembrane region" description="Helical" evidence="1">
    <location>
        <begin position="303"/>
        <end position="327"/>
    </location>
</feature>
<evidence type="ECO:0000313" key="3">
    <source>
        <dbReference type="EMBL" id="CAB5027576.1"/>
    </source>
</evidence>
<feature type="transmembrane region" description="Helical" evidence="1">
    <location>
        <begin position="213"/>
        <end position="236"/>
    </location>
</feature>
<gene>
    <name evidence="2" type="ORF">UFOPK3522_01119</name>
    <name evidence="3" type="ORF">UFOPK4175_00032</name>
</gene>
<keyword evidence="1" id="KW-0472">Membrane</keyword>
<evidence type="ECO:0000256" key="1">
    <source>
        <dbReference type="SAM" id="Phobius"/>
    </source>
</evidence>
<feature type="transmembrane region" description="Helical" evidence="1">
    <location>
        <begin position="28"/>
        <end position="47"/>
    </location>
</feature>
<keyword evidence="1" id="KW-0812">Transmembrane</keyword>
<feature type="transmembrane region" description="Helical" evidence="1">
    <location>
        <begin position="118"/>
        <end position="146"/>
    </location>
</feature>
<accession>A0A6J5ZVZ6</accession>
<dbReference type="EMBL" id="CAESAO010000103">
    <property type="protein sequence ID" value="CAB4345532.1"/>
    <property type="molecule type" value="Genomic_DNA"/>
</dbReference>
<evidence type="ECO:0000313" key="2">
    <source>
        <dbReference type="EMBL" id="CAB4345532.1"/>
    </source>
</evidence>
<sequence length="440" mass="45365">MNEAASPVAEFEPGRIARAAARGNGRSGLLVFIVCFAVYLAGIGLPATPQAQFAPAETRILLTTTSLLDDGNFELTNQYRSHAWRAFGGSPVQPAGVLVNGRLIEPHGFLFPTLLAPAYALGGTALVQALLALITALGMVAAAALARRLVPDPWASGAAIAIGCSPPMVIAATAIRPAATCAAIVAAAALLALRVRESPGTRSALGAGTLLALLPWVGLAGILPGVVITVALFRWLRRRSRGWIGLIAIELVLVSVVFYVSINARLFGGLTPMAASAISDPPTGAASVGDYIDRLPRLLDLFFAPQLGLLLTAPLLGLAFVSIALAWRSRRARLARALPEAADVEVAAQLMAAICAAALIAAVFFLPSLSGLSPAEPLIVALPTAAALSSWGMRRYPKVGVALAVIGVALTLWLLVAARLATDAGLSPLSGPLPWSIFSG</sequence>
<feature type="transmembrane region" description="Helical" evidence="1">
    <location>
        <begin position="348"/>
        <end position="369"/>
    </location>
</feature>
<reference evidence="2" key="1">
    <citation type="submission" date="2020-05" db="EMBL/GenBank/DDBJ databases">
        <authorList>
            <person name="Chiriac C."/>
            <person name="Salcher M."/>
            <person name="Ghai R."/>
            <person name="Kavagutti S V."/>
        </authorList>
    </citation>
    <scope>NUCLEOTIDE SEQUENCE</scope>
</reference>